<evidence type="ECO:0000313" key="2">
    <source>
        <dbReference type="Proteomes" id="UP000193689"/>
    </source>
</evidence>
<dbReference type="Proteomes" id="UP000193689">
    <property type="component" value="Unassembled WGS sequence"/>
</dbReference>
<proteinExistence type="predicted"/>
<name>A0A1Y2D8R0_9PEZI</name>
<reference evidence="1 2" key="1">
    <citation type="submission" date="2016-07" db="EMBL/GenBank/DDBJ databases">
        <title>Pervasive Adenine N6-methylation of Active Genes in Fungi.</title>
        <authorList>
            <consortium name="DOE Joint Genome Institute"/>
            <person name="Mondo S.J."/>
            <person name="Dannebaum R.O."/>
            <person name="Kuo R.C."/>
            <person name="Labutti K."/>
            <person name="Haridas S."/>
            <person name="Kuo A."/>
            <person name="Salamov A."/>
            <person name="Ahrendt S.R."/>
            <person name="Lipzen A."/>
            <person name="Sullivan W."/>
            <person name="Andreopoulos W.B."/>
            <person name="Clum A."/>
            <person name="Lindquist E."/>
            <person name="Daum C."/>
            <person name="Ramamoorthy G.K."/>
            <person name="Gryganskyi A."/>
            <person name="Culley D."/>
            <person name="Magnuson J.K."/>
            <person name="James T.Y."/>
            <person name="O'Malley M.A."/>
            <person name="Stajich J.E."/>
            <person name="Spatafora J.W."/>
            <person name="Visel A."/>
            <person name="Grigoriev I.V."/>
        </authorList>
    </citation>
    <scope>NUCLEOTIDE SEQUENCE [LARGE SCALE GENOMIC DNA]</scope>
    <source>
        <strain evidence="1 2">CBS 129021</strain>
    </source>
</reference>
<keyword evidence="2" id="KW-1185">Reference proteome</keyword>
<sequence length="208" mass="22959">MAQTTTCPGCLSVPISAAYLGYTFASSTGSPGQALAVPPSNASLRTIPGCSRNRSHGVRHVRGYREGLSPQFRGDVVRCYDRFLRSNTCFLLPFLQWLAPRETIPFISLPLSLNHLPRGCPAPIMSFVLRLAPGIQRTKAKRLKLKTLWLLPKLPRAHSAELDTASIDNQFCLFLHSCRDADTRIQVHLGDLIGLVMSRPTHLLSLVT</sequence>
<dbReference type="RefSeq" id="XP_040709711.1">
    <property type="nucleotide sequence ID" value="XM_040853490.1"/>
</dbReference>
<organism evidence="1 2">
    <name type="scientific">Pseudomassariella vexata</name>
    <dbReference type="NCBI Taxonomy" id="1141098"/>
    <lineage>
        <taxon>Eukaryota</taxon>
        <taxon>Fungi</taxon>
        <taxon>Dikarya</taxon>
        <taxon>Ascomycota</taxon>
        <taxon>Pezizomycotina</taxon>
        <taxon>Sordariomycetes</taxon>
        <taxon>Xylariomycetidae</taxon>
        <taxon>Amphisphaeriales</taxon>
        <taxon>Pseudomassariaceae</taxon>
        <taxon>Pseudomassariella</taxon>
    </lineage>
</organism>
<evidence type="ECO:0000313" key="1">
    <source>
        <dbReference type="EMBL" id="ORY55653.1"/>
    </source>
</evidence>
<dbReference type="EMBL" id="MCFJ01000026">
    <property type="protein sequence ID" value="ORY55653.1"/>
    <property type="molecule type" value="Genomic_DNA"/>
</dbReference>
<dbReference type="GeneID" id="63769702"/>
<dbReference type="InParanoid" id="A0A1Y2D8R0"/>
<dbReference type="AlphaFoldDB" id="A0A1Y2D8R0"/>
<gene>
    <name evidence="1" type="ORF">BCR38DRAFT_123098</name>
</gene>
<accession>A0A1Y2D8R0</accession>
<protein>
    <submittedName>
        <fullName evidence="1">Uncharacterized protein</fullName>
    </submittedName>
</protein>
<comment type="caution">
    <text evidence="1">The sequence shown here is derived from an EMBL/GenBank/DDBJ whole genome shotgun (WGS) entry which is preliminary data.</text>
</comment>